<dbReference type="SMART" id="SM00686">
    <property type="entry name" value="DM13"/>
    <property type="match status" value="2"/>
</dbReference>
<feature type="compositionally biased region" description="Pro residues" evidence="2">
    <location>
        <begin position="828"/>
        <end position="839"/>
    </location>
</feature>
<dbReference type="EMBL" id="OU895879">
    <property type="protein sequence ID" value="CAG9807381.1"/>
    <property type="molecule type" value="Genomic_DNA"/>
</dbReference>
<feature type="domain" description="DM13" evidence="5">
    <location>
        <begin position="24"/>
        <end position="132"/>
    </location>
</feature>
<feature type="compositionally biased region" description="Low complexity" evidence="2">
    <location>
        <begin position="461"/>
        <end position="472"/>
    </location>
</feature>
<dbReference type="PANTHER" id="PTHR24036:SF13">
    <property type="entry name" value="PROTEIN SKELETOR, ISOFORMS D_E"/>
    <property type="match status" value="1"/>
</dbReference>
<dbReference type="InterPro" id="IPR057443">
    <property type="entry name" value="At5g54830-like"/>
</dbReference>
<dbReference type="InterPro" id="IPR045266">
    <property type="entry name" value="DOH_DOMON"/>
</dbReference>
<keyword evidence="3" id="KW-0732">Signal</keyword>
<feature type="domain" description="DM13" evidence="5">
    <location>
        <begin position="140"/>
        <end position="247"/>
    </location>
</feature>
<feature type="region of interest" description="Disordered" evidence="2">
    <location>
        <begin position="448"/>
        <end position="516"/>
    </location>
</feature>
<protein>
    <recommendedName>
        <fullName evidence="8">Protein Skeletor</fullName>
    </recommendedName>
</protein>
<dbReference type="Pfam" id="PF25489">
    <property type="entry name" value="At5g54830"/>
    <property type="match status" value="1"/>
</dbReference>
<dbReference type="Proteomes" id="UP001153620">
    <property type="component" value="Chromosome 3"/>
</dbReference>
<evidence type="ECO:0008006" key="8">
    <source>
        <dbReference type="Google" id="ProtNLM"/>
    </source>
</evidence>
<name>A0A9N9S0K3_9DIPT</name>
<feature type="chain" id="PRO_5040188984" description="Protein Skeletor" evidence="3">
    <location>
        <begin position="19"/>
        <end position="1236"/>
    </location>
</feature>
<gene>
    <name evidence="6" type="ORF">CHIRRI_LOCUS10230</name>
</gene>
<evidence type="ECO:0000313" key="6">
    <source>
        <dbReference type="EMBL" id="CAG9807381.1"/>
    </source>
</evidence>
<dbReference type="PROSITE" id="PS51549">
    <property type="entry name" value="DM13"/>
    <property type="match status" value="2"/>
</dbReference>
<dbReference type="Pfam" id="PF03351">
    <property type="entry name" value="DOMON"/>
    <property type="match status" value="1"/>
</dbReference>
<reference evidence="6" key="2">
    <citation type="submission" date="2022-10" db="EMBL/GenBank/DDBJ databases">
        <authorList>
            <consortium name="ENA_rothamsted_submissions"/>
            <consortium name="culmorum"/>
            <person name="King R."/>
        </authorList>
    </citation>
    <scope>NUCLEOTIDE SEQUENCE</scope>
</reference>
<evidence type="ECO:0000256" key="1">
    <source>
        <dbReference type="ARBA" id="ARBA00022737"/>
    </source>
</evidence>
<sequence>MELWKFVLFLCAVNLVAAQQKYYGTHISRLSELHHSVSGDVYAVDSRTLFIKSFNYDGEGPAAYFYVGNSRTPSNTGGFRIRDERGSSGVLKRYRNKDITLTLPEGKTLRDVKWFSVWCDEFSVDFGNVVIPKNLDFPRPQKIAGLNGIHAVHSDNIVIVDAQTLLIPNFSYDGAAPDAKFWVGRGQKPSPSGLKIPDENGKEVPLRRYDRKTIVLTLPGDLTVFDIGHFGVWCEAFTVDFGHVRVPEKINVPPSLKMLGISPQSKLNCEVLHDDLAFEVRWAVAGESIVIQLVAKLDDNEYMSFGVSPDTQNSIMVGGDVVVAWVNRGNGKGYAQDYFLDAKSQCSGNRGSCPDTRLNENTNSIRLLNAAIVNDYSIVTYQRPLKAADSFDRPILTNGSQAIIWAIGPLNQRFEVSYHSQYLKKNKLIDFGRQPFWNCPIPDGDVKPFLTDTGSEKTRPQTQKLNQNQTNNRKPVGSQDRVDTPPRRQPTPTQPAKPVITTQRPVPTPKAASKKDAWEIPPIQCHEPEDGVFYAQMGPTGGKRGYPAITGHVGWGISWYINGLLIPEINVVRGKTYTFVVEGGNNPDVPANYHPFYITDDPVGGYEYKTNEEREKIKIFAGVQRARGNGKVTPSGVGRICNWTPDLKGPIADEYPSFGAYQRSLTLKCDEGEPGIITWTPDKNTPDTVYYQCFTHRHLGWKINVVDGCDGEVQASERKEIIIEDFEAEPSIRHESKVYPSDNFLKQHEKDLIKHHNMNEAPPKSINGTEIPNELSKLIAEGIKTAEALEAQLAKDQKVNKTRFDGDVLNHEQKIPPTEIKHHNLRRPVPPLGPLPQLSPRPHYSSSQIPIYLRPPQSQLYQTYRPLKVPISMQQGRRPLPVPVPMSVEKNHHRNQYLLPQQSIQINHYRKPVPHMSNVPHFGNRNYNKGKLPPPPPQHQPISSGPPKPVLLLGEPTEIKPFYKGSDVVVGKPSKGQIELQTAFKNKKINEQYLIKGGNRKPEKAPARSPFKEPFQAKNESRQIADLATNSGFKADSIIVESGFRPIFRREDVEILNDDDASLEYENDNDKVSFTIPSISRRSDSDFHDVYEGEGQFIQGDPQSFEPMFIPSPEDVVALPLVNSSSSNDPTDIMIAEASDRQGVLYLPPHEVKRSAVLDPLDLKDPLPAETFQKLSSKTKKFIQDNPQFVPYSGELPRDLMLQVYRDSSISNREKGQNLSVISTKLSAVNSNIDTI</sequence>
<feature type="domain" description="DOMON" evidence="4">
    <location>
        <begin position="276"/>
        <end position="408"/>
    </location>
</feature>
<evidence type="ECO:0000313" key="7">
    <source>
        <dbReference type="Proteomes" id="UP001153620"/>
    </source>
</evidence>
<dbReference type="AlphaFoldDB" id="A0A9N9S0K3"/>
<dbReference type="SMART" id="SM00664">
    <property type="entry name" value="DoH"/>
    <property type="match status" value="1"/>
</dbReference>
<proteinExistence type="predicted"/>
<feature type="region of interest" description="Disordered" evidence="2">
    <location>
        <begin position="999"/>
        <end position="1021"/>
    </location>
</feature>
<dbReference type="InterPro" id="IPR005018">
    <property type="entry name" value="DOMON_domain"/>
</dbReference>
<dbReference type="Pfam" id="PF10517">
    <property type="entry name" value="DM13"/>
    <property type="match status" value="2"/>
</dbReference>
<organism evidence="6 7">
    <name type="scientific">Chironomus riparius</name>
    <dbReference type="NCBI Taxonomy" id="315576"/>
    <lineage>
        <taxon>Eukaryota</taxon>
        <taxon>Metazoa</taxon>
        <taxon>Ecdysozoa</taxon>
        <taxon>Arthropoda</taxon>
        <taxon>Hexapoda</taxon>
        <taxon>Insecta</taxon>
        <taxon>Pterygota</taxon>
        <taxon>Neoptera</taxon>
        <taxon>Endopterygota</taxon>
        <taxon>Diptera</taxon>
        <taxon>Nematocera</taxon>
        <taxon>Chironomoidea</taxon>
        <taxon>Chironomidae</taxon>
        <taxon>Chironominae</taxon>
        <taxon>Chironomus</taxon>
    </lineage>
</organism>
<evidence type="ECO:0000259" key="4">
    <source>
        <dbReference type="PROSITE" id="PS50836"/>
    </source>
</evidence>
<keyword evidence="1" id="KW-0677">Repeat</keyword>
<evidence type="ECO:0000259" key="5">
    <source>
        <dbReference type="PROSITE" id="PS51549"/>
    </source>
</evidence>
<feature type="signal peptide" evidence="3">
    <location>
        <begin position="1"/>
        <end position="18"/>
    </location>
</feature>
<evidence type="ECO:0000256" key="2">
    <source>
        <dbReference type="SAM" id="MobiDB-lite"/>
    </source>
</evidence>
<dbReference type="InterPro" id="IPR019545">
    <property type="entry name" value="DM13_domain"/>
</dbReference>
<evidence type="ECO:0000256" key="3">
    <source>
        <dbReference type="SAM" id="SignalP"/>
    </source>
</evidence>
<dbReference type="PANTHER" id="PTHR24036">
    <property type="entry name" value="SKELETOR-RELATED"/>
    <property type="match status" value="1"/>
</dbReference>
<feature type="region of interest" description="Disordered" evidence="2">
    <location>
        <begin position="819"/>
        <end position="849"/>
    </location>
</feature>
<accession>A0A9N9S0K3</accession>
<dbReference type="OrthoDB" id="2448405at2759"/>
<dbReference type="InterPro" id="IPR052126">
    <property type="entry name" value="Spindle_Org/Thrombomodulin"/>
</dbReference>
<keyword evidence="7" id="KW-1185">Reference proteome</keyword>
<dbReference type="CDD" id="cd09631">
    <property type="entry name" value="DOMON_DOH"/>
    <property type="match status" value="1"/>
</dbReference>
<reference evidence="6" key="1">
    <citation type="submission" date="2022-01" db="EMBL/GenBank/DDBJ databases">
        <authorList>
            <person name="King R."/>
        </authorList>
    </citation>
    <scope>NUCLEOTIDE SEQUENCE</scope>
</reference>
<dbReference type="PROSITE" id="PS50836">
    <property type="entry name" value="DOMON"/>
    <property type="match status" value="1"/>
</dbReference>